<keyword evidence="5" id="KW-1185">Reference proteome</keyword>
<dbReference type="SUPFAM" id="SSF53474">
    <property type="entry name" value="alpha/beta-Hydrolases"/>
    <property type="match status" value="1"/>
</dbReference>
<dbReference type="InterPro" id="IPR000073">
    <property type="entry name" value="AB_hydrolase_1"/>
</dbReference>
<feature type="active site" evidence="1">
    <location>
        <position position="293"/>
    </location>
</feature>
<evidence type="ECO:0000313" key="4">
    <source>
        <dbReference type="EMBL" id="TWS07383.1"/>
    </source>
</evidence>
<dbReference type="InterPro" id="IPR008220">
    <property type="entry name" value="HAT_MetX-like"/>
</dbReference>
<dbReference type="Gene3D" id="3.40.50.1820">
    <property type="entry name" value="alpha/beta hydrolase"/>
    <property type="match status" value="1"/>
</dbReference>
<evidence type="ECO:0000256" key="1">
    <source>
        <dbReference type="PIRSR" id="PIRSR000443-1"/>
    </source>
</evidence>
<dbReference type="OrthoDB" id="9800754at2"/>
<dbReference type="GeneID" id="78553062"/>
<proteinExistence type="predicted"/>
<dbReference type="Pfam" id="PF00561">
    <property type="entry name" value="Abhydrolase_1"/>
    <property type="match status" value="1"/>
</dbReference>
<feature type="domain" description="AB hydrolase-1" evidence="2">
    <location>
        <begin position="67"/>
        <end position="311"/>
    </location>
</feature>
<organism evidence="4 6">
    <name type="scientific">Pseudomonas extremaustralis</name>
    <dbReference type="NCBI Taxonomy" id="359110"/>
    <lineage>
        <taxon>Bacteria</taxon>
        <taxon>Pseudomonadati</taxon>
        <taxon>Pseudomonadota</taxon>
        <taxon>Gammaproteobacteria</taxon>
        <taxon>Pseudomonadales</taxon>
        <taxon>Pseudomonadaceae</taxon>
        <taxon>Pseudomonas</taxon>
    </lineage>
</organism>
<evidence type="ECO:0000313" key="5">
    <source>
        <dbReference type="Proteomes" id="UP000182858"/>
    </source>
</evidence>
<dbReference type="PANTHER" id="PTHR32268">
    <property type="entry name" value="HOMOSERINE O-ACETYLTRANSFERASE"/>
    <property type="match status" value="1"/>
</dbReference>
<reference evidence="3 5" key="1">
    <citation type="submission" date="2016-10" db="EMBL/GenBank/DDBJ databases">
        <authorList>
            <person name="Varghese N."/>
            <person name="Submissions S."/>
        </authorList>
    </citation>
    <scope>NUCLEOTIDE SEQUENCE [LARGE SCALE GENOMIC DNA]</scope>
    <source>
        <strain evidence="3 5">DSM 17835</strain>
    </source>
</reference>
<dbReference type="EMBL" id="VFET01000001">
    <property type="protein sequence ID" value="TWS07383.1"/>
    <property type="molecule type" value="Genomic_DNA"/>
</dbReference>
<evidence type="ECO:0000313" key="6">
    <source>
        <dbReference type="Proteomes" id="UP000317951"/>
    </source>
</evidence>
<evidence type="ECO:0000313" key="3">
    <source>
        <dbReference type="EMBL" id="SDE97220.1"/>
    </source>
</evidence>
<dbReference type="GO" id="GO:0016787">
    <property type="term" value="F:hydrolase activity"/>
    <property type="evidence" value="ECO:0007669"/>
    <property type="project" value="UniProtKB-KW"/>
</dbReference>
<sequence length="349" mass="38220">MNSYYTEENHGPFELINIGPLPLEEGSCMPECLLAVAVHGALNADKSNAILVPTWYSGTSKAMEQIYIGEGRALDPSKYCIIVVNQIGNGLSSSASNTGGSLAGPGFANVRIGDDVSAQHTLLTEYFGIESLALVVGGSMGAQQTYEWAVRYPDFVKRAAAIAGTARNSEHDFLFTEILIEAITTDPAFQAGLYRSSSAVAAGLERHAKLWTLMGWSPEFFRTGRHKALGFESMQMFVDGFMKRYFAPMDPNNLLTMAWKWQRGDVSRHTGGDLAKALGRIKAKTYVMPISHDQFFTVDDCLSEQKMIPNSEFRPLRSIDGHLGLFGTDAQMLDQLDAHLAELLSSPAY</sequence>
<name>A0A5C5QP58_9PSED</name>
<dbReference type="NCBIfam" id="NF005757">
    <property type="entry name" value="PRK07581.1"/>
    <property type="match status" value="1"/>
</dbReference>
<dbReference type="RefSeq" id="WP_010562898.1">
    <property type="nucleotide sequence ID" value="NZ_LT629689.1"/>
</dbReference>
<dbReference type="Proteomes" id="UP000317951">
    <property type="component" value="Unassembled WGS sequence"/>
</dbReference>
<gene>
    <name evidence="4" type="primary">mekB</name>
    <name evidence="4" type="ORF">FIV36_01165</name>
    <name evidence="3" type="ORF">SAMN05216591_1569</name>
</gene>
<dbReference type="EMBL" id="LT629689">
    <property type="protein sequence ID" value="SDE97220.1"/>
    <property type="molecule type" value="Genomic_DNA"/>
</dbReference>
<dbReference type="PANTHER" id="PTHR32268:SF15">
    <property type="entry name" value="HOMOSERINE ACETYLTRANSFERASE FAMILY PROTEIN (AFU_ORTHOLOGUE AFUA_1G15350)"/>
    <property type="match status" value="1"/>
</dbReference>
<feature type="active site" evidence="1">
    <location>
        <position position="322"/>
    </location>
</feature>
<dbReference type="AlphaFoldDB" id="A0A5C5QP58"/>
<dbReference type="Proteomes" id="UP000182858">
    <property type="component" value="Chromosome I"/>
</dbReference>
<accession>A0A5C5QP58</accession>
<dbReference type="InterPro" id="IPR029058">
    <property type="entry name" value="AB_hydrolase_fold"/>
</dbReference>
<dbReference type="PIRSF" id="PIRSF000443">
    <property type="entry name" value="Homoser_Ac_trans"/>
    <property type="match status" value="1"/>
</dbReference>
<dbReference type="GO" id="GO:0016747">
    <property type="term" value="F:acyltransferase activity, transferring groups other than amino-acyl groups"/>
    <property type="evidence" value="ECO:0007669"/>
    <property type="project" value="InterPro"/>
</dbReference>
<evidence type="ECO:0000259" key="2">
    <source>
        <dbReference type="Pfam" id="PF00561"/>
    </source>
</evidence>
<feature type="active site" description="Nucleophile" evidence="1">
    <location>
        <position position="139"/>
    </location>
</feature>
<keyword evidence="4" id="KW-0378">Hydrolase</keyword>
<protein>
    <submittedName>
        <fullName evidence="4">Ethyl acetate hydrolase MekB</fullName>
    </submittedName>
    <submittedName>
        <fullName evidence="3">Homoserine O-acetyltransferase</fullName>
    </submittedName>
</protein>
<reference evidence="4 6" key="2">
    <citation type="submission" date="2019-06" db="EMBL/GenBank/DDBJ databases">
        <title>Pseudomonas bimorpha sp. nov. isolated from bovine raw milk and skim milk concentrate.</title>
        <authorList>
            <person name="Hofmann K."/>
            <person name="Huptas C."/>
            <person name="Doll E."/>
            <person name="Scherer S."/>
            <person name="Wenning M."/>
        </authorList>
    </citation>
    <scope>NUCLEOTIDE SEQUENCE [LARGE SCALE GENOMIC DNA]</scope>
    <source>
        <strain evidence="4 6">DSM 17835</strain>
    </source>
</reference>